<evidence type="ECO:0000313" key="2">
    <source>
        <dbReference type="EMBL" id="ANS77924.1"/>
    </source>
</evidence>
<dbReference type="InterPro" id="IPR017946">
    <property type="entry name" value="PLC-like_Pdiesterase_TIM-brl"/>
</dbReference>
<dbReference type="EMBL" id="CP014989">
    <property type="protein sequence ID" value="ANS77924.1"/>
    <property type="molecule type" value="Genomic_DNA"/>
</dbReference>
<dbReference type="PANTHER" id="PTHR43805">
    <property type="entry name" value="GLYCEROPHOSPHORYL DIESTER PHOSPHODIESTERASE"/>
    <property type="match status" value="1"/>
</dbReference>
<dbReference type="KEGG" id="serj:SGUI_0528"/>
<dbReference type="Gene3D" id="3.20.20.190">
    <property type="entry name" value="Phosphatidylinositol (PI) phosphodiesterase"/>
    <property type="match status" value="1"/>
</dbReference>
<proteinExistence type="predicted"/>
<dbReference type="InterPro" id="IPR030395">
    <property type="entry name" value="GP_PDE_dom"/>
</dbReference>
<reference evidence="2 3" key="1">
    <citation type="submission" date="2016-03" db="EMBL/GenBank/DDBJ databases">
        <title>Shallow-sea hydrothermal system.</title>
        <authorList>
            <person name="Tang K."/>
        </authorList>
    </citation>
    <scope>NUCLEOTIDE SEQUENCE [LARGE SCALE GENOMIC DNA]</scope>
    <source>
        <strain evidence="2 3">JLT9</strain>
    </source>
</reference>
<protein>
    <submittedName>
        <fullName evidence="2">Glycerophosphoryl diester phosphodiesterase</fullName>
        <ecNumber evidence="2">3.1.4.46</ecNumber>
    </submittedName>
</protein>
<dbReference type="PANTHER" id="PTHR43805:SF1">
    <property type="entry name" value="GP-PDE DOMAIN-CONTAINING PROTEIN"/>
    <property type="match status" value="1"/>
</dbReference>
<dbReference type="GO" id="GO:0008889">
    <property type="term" value="F:glycerophosphodiester phosphodiesterase activity"/>
    <property type="evidence" value="ECO:0007669"/>
    <property type="project" value="UniProtKB-EC"/>
</dbReference>
<dbReference type="OrthoDB" id="5241788at2"/>
<keyword evidence="3" id="KW-1185">Reference proteome</keyword>
<keyword evidence="2" id="KW-0378">Hydrolase</keyword>
<name>A0A1B1N943_9MICO</name>
<accession>A0A1B1N943</accession>
<evidence type="ECO:0000259" key="1">
    <source>
        <dbReference type="PROSITE" id="PS51704"/>
    </source>
</evidence>
<dbReference type="Pfam" id="PF03009">
    <property type="entry name" value="GDPD"/>
    <property type="match status" value="1"/>
</dbReference>
<dbReference type="PATRIC" id="fig|1758689.4.peg.535"/>
<dbReference type="Proteomes" id="UP000092482">
    <property type="component" value="Chromosome"/>
</dbReference>
<dbReference type="EC" id="3.1.4.46" evidence="2"/>
<dbReference type="PROSITE" id="PS51704">
    <property type="entry name" value="GP_PDE"/>
    <property type="match status" value="1"/>
</dbReference>
<dbReference type="AlphaFoldDB" id="A0A1B1N943"/>
<dbReference type="GO" id="GO:0006629">
    <property type="term" value="P:lipid metabolic process"/>
    <property type="evidence" value="ECO:0007669"/>
    <property type="project" value="InterPro"/>
</dbReference>
<gene>
    <name evidence="2" type="ORF">SGUI_0528</name>
</gene>
<evidence type="ECO:0000313" key="3">
    <source>
        <dbReference type="Proteomes" id="UP000092482"/>
    </source>
</evidence>
<sequence>MRTAYLDHPGPIPMAHRGFDRERVGLENSLAAFQAAVDLGYRYVETDVHATRDGVVVAFHDETLDRVTDRRGAIPELSWREVSRARIGGQEPVPRLEELLASFPDLRVNIDIKTPGAIVPLVRVIERARAHERVCVTSFSDQRRDAAVMRLTRPVATSAGQRSTASFRAAAELPPLIRASVAARALRSVDALQVPPQHHGIEVVTPKALAAAHEIGKSVHVWTIDDPVEMHRLLDLGVDGIMTDRADVLKDVLTQRGQWVAA</sequence>
<dbReference type="STRING" id="1758689.SGUI_0528"/>
<feature type="domain" description="GP-PDE" evidence="1">
    <location>
        <begin position="11"/>
        <end position="253"/>
    </location>
</feature>
<organism evidence="2 3">
    <name type="scientific">Serinicoccus hydrothermalis</name>
    <dbReference type="NCBI Taxonomy" id="1758689"/>
    <lineage>
        <taxon>Bacteria</taxon>
        <taxon>Bacillati</taxon>
        <taxon>Actinomycetota</taxon>
        <taxon>Actinomycetes</taxon>
        <taxon>Micrococcales</taxon>
        <taxon>Ornithinimicrobiaceae</taxon>
        <taxon>Serinicoccus</taxon>
    </lineage>
</organism>
<dbReference type="RefSeq" id="WP_083190445.1">
    <property type="nucleotide sequence ID" value="NZ_CP014989.1"/>
</dbReference>
<dbReference type="SUPFAM" id="SSF51695">
    <property type="entry name" value="PLC-like phosphodiesterases"/>
    <property type="match status" value="1"/>
</dbReference>
<dbReference type="CDD" id="cd08561">
    <property type="entry name" value="GDPD_cytoplasmic_ScUgpQ2_like"/>
    <property type="match status" value="1"/>
</dbReference>